<evidence type="ECO:0000313" key="1">
    <source>
        <dbReference type="EMBL" id="SUX26729.1"/>
    </source>
</evidence>
<gene>
    <name evidence="1" type="ORF">NCTC12264_00958</name>
</gene>
<protein>
    <submittedName>
        <fullName evidence="1">Uncharacterized protein</fullName>
    </submittedName>
</protein>
<dbReference type="EMBL" id="UFUZ01000001">
    <property type="protein sequence ID" value="SUX26729.1"/>
    <property type="molecule type" value="Genomic_DNA"/>
</dbReference>
<dbReference type="Proteomes" id="UP000254161">
    <property type="component" value="Unassembled WGS sequence"/>
</dbReference>
<evidence type="ECO:0000313" key="2">
    <source>
        <dbReference type="Proteomes" id="UP000254161"/>
    </source>
</evidence>
<name>A0A381EIF8_CAMUP</name>
<dbReference type="RefSeq" id="WP_115629960.1">
    <property type="nucleotide sequence ID" value="NZ_UFUZ01000001.1"/>
</dbReference>
<proteinExistence type="predicted"/>
<organism evidence="1 2">
    <name type="scientific">Campylobacter upsaliensis</name>
    <dbReference type="NCBI Taxonomy" id="28080"/>
    <lineage>
        <taxon>Bacteria</taxon>
        <taxon>Pseudomonadati</taxon>
        <taxon>Campylobacterota</taxon>
        <taxon>Epsilonproteobacteria</taxon>
        <taxon>Campylobacterales</taxon>
        <taxon>Campylobacteraceae</taxon>
        <taxon>Campylobacter</taxon>
    </lineage>
</organism>
<accession>A0A381EIF8</accession>
<dbReference type="AlphaFoldDB" id="A0A381EIF8"/>
<reference evidence="1 2" key="1">
    <citation type="submission" date="2018-06" db="EMBL/GenBank/DDBJ databases">
        <authorList>
            <consortium name="Pathogen Informatics"/>
            <person name="Doyle S."/>
        </authorList>
    </citation>
    <scope>NUCLEOTIDE SEQUENCE [LARGE SCALE GENOMIC DNA]</scope>
    <source>
        <strain evidence="1 2">NCTC12264</strain>
    </source>
</reference>
<sequence>MSVKKNKAILENILNENLLGLTKNALVSRMLEQEVAGQRVFYVWLKQNGYVNIKPENMDKNQSDGIIGNAIIECKLNENEGGSVKKAYEELYLTIPTRLKQKGERIPYYRIYVELQTFLVEVYDCYCCLVEKFDWYEDFKKFSQFFNDKRETCEYDLMDSDVDLVEVIQNIYKVFDIKEKIEAYAKLEQGITGWFKPFDYKKQDINRLILNNDKMNEKYVQKMQGAFFTPPKYVKISTQYVLNAIEQSQKEGYDDYVIVDRCVGVGNLQSQFDKKYYSHMILGTINEAEALTANIRFMDMAEVRVVDSLSKSGVEFYQKAILDYKKKHKVQKLAIIFLENPPYAQTNSNKEGGINSKYQKTWVHTQMQKGGEDLDEQFCFSAFKYYKPYAYIHYGPIKIWKSRNLINKEVAECYLCNRKFFNAGESAIALISWRNCERFYDELHFKNDIDDDFIVKKVYSTISNLYEDDGEENGICVIEARNFSFASPRLTGSLNSNAKYGKKWVSEANLLKVIPLFCAARDEVSENGYIRDDFKDYRIIDTVYKTSDGKTAYQKDKEFLQDCLLYAFCTHKNDCDTNSKFWKIADKLLDNERKKSEIYQLYQWLCHKTGLNGLKNIEKYKKDEYGKLWKEHNLYPKIVHLKTKLRELHLKKIRPKMLKYEILK</sequence>